<dbReference type="Pfam" id="PF11604">
    <property type="entry name" value="CusF_Ec"/>
    <property type="match status" value="1"/>
</dbReference>
<dbReference type="Gene3D" id="2.40.420.20">
    <property type="match status" value="1"/>
</dbReference>
<dbReference type="Gene3D" id="2.40.50.100">
    <property type="match status" value="1"/>
</dbReference>
<dbReference type="GO" id="GO:0060003">
    <property type="term" value="P:copper ion export"/>
    <property type="evidence" value="ECO:0007669"/>
    <property type="project" value="TreeGrafter"/>
</dbReference>
<dbReference type="InterPro" id="IPR045800">
    <property type="entry name" value="HMBD"/>
</dbReference>
<dbReference type="GO" id="GO:0030288">
    <property type="term" value="C:outer membrane-bounded periplasmic space"/>
    <property type="evidence" value="ECO:0007669"/>
    <property type="project" value="TreeGrafter"/>
</dbReference>
<dbReference type="SUPFAM" id="SSF111369">
    <property type="entry name" value="HlyD-like secretion proteins"/>
    <property type="match status" value="1"/>
</dbReference>
<gene>
    <name evidence="7" type="ORF">SAMN05660330_01304</name>
</gene>
<dbReference type="Proteomes" id="UP000199073">
    <property type="component" value="Unassembled WGS sequence"/>
</dbReference>
<keyword evidence="2" id="KW-0813">Transport</keyword>
<dbReference type="STRING" id="91360.SAMN05660330_01304"/>
<dbReference type="InterPro" id="IPR058790">
    <property type="entry name" value="BSH_CusB"/>
</dbReference>
<dbReference type="GO" id="GO:0016020">
    <property type="term" value="C:membrane"/>
    <property type="evidence" value="ECO:0007669"/>
    <property type="project" value="InterPro"/>
</dbReference>
<evidence type="ECO:0000313" key="7">
    <source>
        <dbReference type="EMBL" id="SDO89221.1"/>
    </source>
</evidence>
<dbReference type="PANTHER" id="PTHR30097:SF15">
    <property type="entry name" value="CATION EFFLUX SYSTEM PROTEIN CUSB"/>
    <property type="match status" value="1"/>
</dbReference>
<dbReference type="OrthoDB" id="9806939at2"/>
<dbReference type="NCBIfam" id="TIGR01730">
    <property type="entry name" value="RND_mfp"/>
    <property type="match status" value="1"/>
</dbReference>
<dbReference type="InterPro" id="IPR021647">
    <property type="entry name" value="CusF_Ec"/>
</dbReference>
<organism evidence="7 8">
    <name type="scientific">Desulforhopalus singaporensis</name>
    <dbReference type="NCBI Taxonomy" id="91360"/>
    <lineage>
        <taxon>Bacteria</taxon>
        <taxon>Pseudomonadati</taxon>
        <taxon>Thermodesulfobacteriota</taxon>
        <taxon>Desulfobulbia</taxon>
        <taxon>Desulfobulbales</taxon>
        <taxon>Desulfocapsaceae</taxon>
        <taxon>Desulforhopalus</taxon>
    </lineage>
</organism>
<dbReference type="GO" id="GO:0046914">
    <property type="term" value="F:transition metal ion binding"/>
    <property type="evidence" value="ECO:0007669"/>
    <property type="project" value="TreeGrafter"/>
</dbReference>
<dbReference type="RefSeq" id="WP_092220978.1">
    <property type="nucleotide sequence ID" value="NZ_FNJI01000007.1"/>
</dbReference>
<proteinExistence type="inferred from homology"/>
<dbReference type="InterPro" id="IPR042230">
    <property type="entry name" value="CusF_sf"/>
</dbReference>
<dbReference type="GO" id="GO:0015679">
    <property type="term" value="P:plasma membrane copper ion transport"/>
    <property type="evidence" value="ECO:0007669"/>
    <property type="project" value="TreeGrafter"/>
</dbReference>
<dbReference type="Pfam" id="PF25919">
    <property type="entry name" value="BSH_CusB"/>
    <property type="match status" value="1"/>
</dbReference>
<evidence type="ECO:0000259" key="5">
    <source>
        <dbReference type="Pfam" id="PF25919"/>
    </source>
</evidence>
<evidence type="ECO:0000313" key="8">
    <source>
        <dbReference type="Proteomes" id="UP000199073"/>
    </source>
</evidence>
<feature type="domain" description="Heavy metal binding" evidence="3">
    <location>
        <begin position="54"/>
        <end position="80"/>
    </location>
</feature>
<dbReference type="Pfam" id="PF19335">
    <property type="entry name" value="HMBD"/>
    <property type="match status" value="1"/>
</dbReference>
<dbReference type="Gene3D" id="2.40.30.170">
    <property type="match status" value="1"/>
</dbReference>
<feature type="domain" description="CusB-like barrel-sandwich hybrid" evidence="5">
    <location>
        <begin position="135"/>
        <end position="250"/>
    </location>
</feature>
<dbReference type="InterPro" id="IPR006143">
    <property type="entry name" value="RND_pump_MFP"/>
</dbReference>
<protein>
    <submittedName>
        <fullName evidence="7">Membrane fusion protein, Cu(I)/Ag(I) efflux system</fullName>
    </submittedName>
</protein>
<name>A0A1H0N984_9BACT</name>
<dbReference type="InterPro" id="IPR058791">
    <property type="entry name" value="3HB_CusB"/>
</dbReference>
<dbReference type="GO" id="GO:0022857">
    <property type="term" value="F:transmembrane transporter activity"/>
    <property type="evidence" value="ECO:0007669"/>
    <property type="project" value="InterPro"/>
</dbReference>
<dbReference type="InterPro" id="IPR051909">
    <property type="entry name" value="MFP_Cation_Efflux"/>
</dbReference>
<dbReference type="PANTHER" id="PTHR30097">
    <property type="entry name" value="CATION EFFLUX SYSTEM PROTEIN CUSB"/>
    <property type="match status" value="1"/>
</dbReference>
<accession>A0A1H0N984</accession>
<evidence type="ECO:0000259" key="4">
    <source>
        <dbReference type="Pfam" id="PF25869"/>
    </source>
</evidence>
<dbReference type="FunFam" id="2.40.30.170:FF:000010">
    <property type="entry name" value="Efflux RND transporter periplasmic adaptor subunit"/>
    <property type="match status" value="1"/>
</dbReference>
<dbReference type="EMBL" id="FNJI01000007">
    <property type="protein sequence ID" value="SDO89221.1"/>
    <property type="molecule type" value="Genomic_DNA"/>
</dbReference>
<dbReference type="Gene3D" id="6.10.140.730">
    <property type="match status" value="1"/>
</dbReference>
<dbReference type="InterPro" id="IPR058792">
    <property type="entry name" value="Beta-barrel_RND_2"/>
</dbReference>
<evidence type="ECO:0000259" key="3">
    <source>
        <dbReference type="Pfam" id="PF19335"/>
    </source>
</evidence>
<keyword evidence="8" id="KW-1185">Reference proteome</keyword>
<feature type="domain" description="CusB-like three alpha-helical bundle" evidence="4">
    <location>
        <begin position="170"/>
        <end position="217"/>
    </location>
</feature>
<evidence type="ECO:0000256" key="2">
    <source>
        <dbReference type="ARBA" id="ARBA00022448"/>
    </source>
</evidence>
<dbReference type="Gene3D" id="2.40.50.320">
    <property type="entry name" value="Copper binding periplasmic protein CusF"/>
    <property type="match status" value="1"/>
</dbReference>
<evidence type="ECO:0000256" key="1">
    <source>
        <dbReference type="ARBA" id="ARBA00009477"/>
    </source>
</evidence>
<reference evidence="7 8" key="1">
    <citation type="submission" date="2016-10" db="EMBL/GenBank/DDBJ databases">
        <authorList>
            <person name="de Groot N.N."/>
        </authorList>
    </citation>
    <scope>NUCLEOTIDE SEQUENCE [LARGE SCALE GENOMIC DNA]</scope>
    <source>
        <strain evidence="7 8">DSM 12130</strain>
    </source>
</reference>
<feature type="domain" description="CusB-like beta-barrel" evidence="6">
    <location>
        <begin position="255"/>
        <end position="332"/>
    </location>
</feature>
<dbReference type="Pfam" id="PF25954">
    <property type="entry name" value="Beta-barrel_RND_2"/>
    <property type="match status" value="1"/>
</dbReference>
<dbReference type="AlphaFoldDB" id="A0A1H0N984"/>
<sequence>MKKIGAVVAGLIVGLVAGSLATWKAYPLLLSTIAPSTGVEEADAAKPDKKEPLYWVAPMDPNYRRDKPGKSPMGMDLVPVYEEEGGESDSGPGTVKISPDVVNNLGVRTAAVELKSMQSTIQTVGYVKYDEDQLVHIHPRVAGWIDRLYIKASGDPVKKGEPLYEIYSPELVNAQQELVLALDRKNSRLVEAAENRLFALRVPESLIAEIKKDGRVKQSVTFYAPRSGVVDYLNIRQGYYVNPGSTIMSIGTLSQVWVEAEVFERQASLVQIGLPVTMTLDYLPGREWRGAVDYVYPSLDPKTRTVRVRLRFDNGDNLLKPGMFAQVVISSPSSGKTLLVSKEAVIRSGRTSRVVLALGEGRFKSVNVKVGRIDEQSAEILSGLTESDMVVTSAQFLLDSESSKTSDFKRMNHGEVSVPDSVWVAATINKLMGDQRMVKATHKAIKVWDWPEMTMDFKVADSVDMQRLAEGEELHVEISRLGRDQYQITNIHIPGSEENKSLDDMSIDDMSLDDMNLGD</sequence>
<evidence type="ECO:0000259" key="6">
    <source>
        <dbReference type="Pfam" id="PF25954"/>
    </source>
</evidence>
<dbReference type="Pfam" id="PF25869">
    <property type="entry name" value="3HB_CusB"/>
    <property type="match status" value="1"/>
</dbReference>
<comment type="similarity">
    <text evidence="1">Belongs to the membrane fusion protein (MFP) (TC 8.A.1) family.</text>
</comment>